<dbReference type="InterPro" id="IPR036065">
    <property type="entry name" value="BolA-like_sf"/>
</dbReference>
<dbReference type="SUPFAM" id="SSF46565">
    <property type="entry name" value="Chaperone J-domain"/>
    <property type="match status" value="1"/>
</dbReference>
<dbReference type="Proteomes" id="UP001162640">
    <property type="component" value="Unassembled WGS sequence"/>
</dbReference>
<evidence type="ECO:0000313" key="5">
    <source>
        <dbReference type="Proteomes" id="UP001162640"/>
    </source>
</evidence>
<dbReference type="Gene3D" id="3.30.300.90">
    <property type="entry name" value="BolA-like"/>
    <property type="match status" value="1"/>
</dbReference>
<dbReference type="PANTHER" id="PTHR46229">
    <property type="entry name" value="BOLA TRANSCRIPTION REGULATOR"/>
    <property type="match status" value="1"/>
</dbReference>
<proteinExistence type="inferred from homology"/>
<dbReference type="Gene3D" id="1.10.287.110">
    <property type="entry name" value="DnaJ domain"/>
    <property type="match status" value="1"/>
</dbReference>
<sequence>MLRRLATSSNKHFPAMASFSSSSPASTTQNALKLLDLSPEDAADFGMLKARFITLAKQTHPDLQLPSASATKFAEIREAFNLLLQSSPSKSSPSQQQKEAMQNFDDWFRRHCFNASPEQLNELAHVGETMSPGGLDKGGMWELAQRLTQTFSPTFLQVLNESHMHNVPKNSETHFKVVVISDQFKGVKLLQRHKLVNVALKEELEGEVHALSIVAKDIAQFETLGGAQKYAPDPSPSCRGGDGSLPPKTPKP</sequence>
<dbReference type="PANTHER" id="PTHR46229:SF2">
    <property type="entry name" value="BOLA-LIKE PROTEIN 1"/>
    <property type="match status" value="1"/>
</dbReference>
<dbReference type="InterPro" id="IPR050961">
    <property type="entry name" value="BolA/IbaG_stress_morph_reg"/>
</dbReference>
<evidence type="ECO:0000256" key="3">
    <source>
        <dbReference type="SAM" id="MobiDB-lite"/>
    </source>
</evidence>
<dbReference type="InterPro" id="IPR002634">
    <property type="entry name" value="BolA"/>
</dbReference>
<dbReference type="EMBL" id="BLQM01000316">
    <property type="protein sequence ID" value="GMH82624.1"/>
    <property type="molecule type" value="Genomic_DNA"/>
</dbReference>
<reference evidence="5" key="1">
    <citation type="journal article" date="2023" name="Commun. Biol.">
        <title>Genome analysis of Parmales, the sister group of diatoms, reveals the evolutionary specialization of diatoms from phago-mixotrophs to photoautotrophs.</title>
        <authorList>
            <person name="Ban H."/>
            <person name="Sato S."/>
            <person name="Yoshikawa S."/>
            <person name="Yamada K."/>
            <person name="Nakamura Y."/>
            <person name="Ichinomiya M."/>
            <person name="Sato N."/>
            <person name="Blanc-Mathieu R."/>
            <person name="Endo H."/>
            <person name="Kuwata A."/>
            <person name="Ogata H."/>
        </authorList>
    </citation>
    <scope>NUCLEOTIDE SEQUENCE [LARGE SCALE GENOMIC DNA]</scope>
</reference>
<dbReference type="InterPro" id="IPR036869">
    <property type="entry name" value="J_dom_sf"/>
</dbReference>
<organism evidence="4 5">
    <name type="scientific">Triparma laevis f. inornata</name>
    <dbReference type="NCBI Taxonomy" id="1714386"/>
    <lineage>
        <taxon>Eukaryota</taxon>
        <taxon>Sar</taxon>
        <taxon>Stramenopiles</taxon>
        <taxon>Ochrophyta</taxon>
        <taxon>Bolidophyceae</taxon>
        <taxon>Parmales</taxon>
        <taxon>Triparmaceae</taxon>
        <taxon>Triparma</taxon>
    </lineage>
</organism>
<dbReference type="SUPFAM" id="SSF82657">
    <property type="entry name" value="BolA-like"/>
    <property type="match status" value="1"/>
</dbReference>
<protein>
    <submittedName>
        <fullName evidence="4">Uncharacterized protein</fullName>
    </submittedName>
</protein>
<gene>
    <name evidence="4" type="ORF">TL16_g09321</name>
</gene>
<dbReference type="Pfam" id="PF01722">
    <property type="entry name" value="BolA"/>
    <property type="match status" value="1"/>
</dbReference>
<comment type="similarity">
    <text evidence="1 2">Belongs to the BolA/IbaG family.</text>
</comment>
<name>A0A9W7EIX5_9STRA</name>
<evidence type="ECO:0000256" key="1">
    <source>
        <dbReference type="ARBA" id="ARBA00005578"/>
    </source>
</evidence>
<feature type="region of interest" description="Disordered" evidence="3">
    <location>
        <begin position="227"/>
        <end position="252"/>
    </location>
</feature>
<dbReference type="AlphaFoldDB" id="A0A9W7EIX5"/>
<dbReference type="GO" id="GO:0005739">
    <property type="term" value="C:mitochondrion"/>
    <property type="evidence" value="ECO:0007669"/>
    <property type="project" value="TreeGrafter"/>
</dbReference>
<evidence type="ECO:0000313" key="4">
    <source>
        <dbReference type="EMBL" id="GMH82624.1"/>
    </source>
</evidence>
<evidence type="ECO:0000256" key="2">
    <source>
        <dbReference type="RuleBase" id="RU003860"/>
    </source>
</evidence>
<accession>A0A9W7EIX5</accession>
<comment type="caution">
    <text evidence="4">The sequence shown here is derived from an EMBL/GenBank/DDBJ whole genome shotgun (WGS) entry which is preliminary data.</text>
</comment>